<dbReference type="Gene3D" id="2.20.28.160">
    <property type="match status" value="1"/>
</dbReference>
<evidence type="ECO:0000313" key="3">
    <source>
        <dbReference type="Proteomes" id="UP000676565"/>
    </source>
</evidence>
<keyword evidence="1" id="KW-0472">Membrane</keyword>
<evidence type="ECO:0008006" key="4">
    <source>
        <dbReference type="Google" id="ProtNLM"/>
    </source>
</evidence>
<evidence type="ECO:0000256" key="1">
    <source>
        <dbReference type="SAM" id="Phobius"/>
    </source>
</evidence>
<sequence>MGIGPAMQQCPSCQKRLRVPSSAAGKRVRCPSCRADFSVSAEIPAALPVPIRLPVPPAENDPFDFYAADDRPAPKWVNAAPAYFTAVEPRVWTTNRMYRVYVAGDELVGVWIGKGNDLALAVGAGGGLIGGLIGGVIAAKNAAKNKRRQDELESRPLEEIRDTHPHNFAITAGDVDDAEVVRPSFWFRLNHAQVPQFGLLRLNAAGERRTLAIATAKDLEQAIHPLKKLLGDRLRVKVDYRRSQ</sequence>
<dbReference type="Proteomes" id="UP000676565">
    <property type="component" value="Unassembled WGS sequence"/>
</dbReference>
<reference evidence="2 3" key="1">
    <citation type="submission" date="2021-04" db="EMBL/GenBank/DDBJ databases">
        <authorList>
            <person name="Ivanova A."/>
        </authorList>
    </citation>
    <scope>NUCLEOTIDE SEQUENCE [LARGE SCALE GENOMIC DNA]</scope>
    <source>
        <strain evidence="2 3">G18</strain>
    </source>
</reference>
<name>A0ABS5BJK5_9BACT</name>
<dbReference type="EMBL" id="JAGKQQ010000001">
    <property type="protein sequence ID" value="MBP3953889.1"/>
    <property type="molecule type" value="Genomic_DNA"/>
</dbReference>
<comment type="caution">
    <text evidence="2">The sequence shown here is derived from an EMBL/GenBank/DDBJ whole genome shotgun (WGS) entry which is preliminary data.</text>
</comment>
<accession>A0ABS5BJK5</accession>
<gene>
    <name evidence="2" type="ORF">J8F10_01055</name>
</gene>
<feature type="transmembrane region" description="Helical" evidence="1">
    <location>
        <begin position="118"/>
        <end position="139"/>
    </location>
</feature>
<keyword evidence="1" id="KW-1133">Transmembrane helix</keyword>
<keyword evidence="3" id="KW-1185">Reference proteome</keyword>
<proteinExistence type="predicted"/>
<dbReference type="CDD" id="cd20335">
    <property type="entry name" value="BRcat_RBR"/>
    <property type="match status" value="1"/>
</dbReference>
<dbReference type="RefSeq" id="WP_210651824.1">
    <property type="nucleotide sequence ID" value="NZ_JAGKQQ010000001.1"/>
</dbReference>
<protein>
    <recommendedName>
        <fullName evidence="4">Zinc finger/thioredoxin putative domain-containing protein</fullName>
    </recommendedName>
</protein>
<organism evidence="2 3">
    <name type="scientific">Gemmata palustris</name>
    <dbReference type="NCBI Taxonomy" id="2822762"/>
    <lineage>
        <taxon>Bacteria</taxon>
        <taxon>Pseudomonadati</taxon>
        <taxon>Planctomycetota</taxon>
        <taxon>Planctomycetia</taxon>
        <taxon>Gemmatales</taxon>
        <taxon>Gemmataceae</taxon>
        <taxon>Gemmata</taxon>
    </lineage>
</organism>
<keyword evidence="1" id="KW-0812">Transmembrane</keyword>
<evidence type="ECO:0000313" key="2">
    <source>
        <dbReference type="EMBL" id="MBP3953889.1"/>
    </source>
</evidence>